<organism evidence="2 3">
    <name type="scientific">Sphagnum troendelagicum</name>
    <dbReference type="NCBI Taxonomy" id="128251"/>
    <lineage>
        <taxon>Eukaryota</taxon>
        <taxon>Viridiplantae</taxon>
        <taxon>Streptophyta</taxon>
        <taxon>Embryophyta</taxon>
        <taxon>Bryophyta</taxon>
        <taxon>Sphagnophytina</taxon>
        <taxon>Sphagnopsida</taxon>
        <taxon>Sphagnales</taxon>
        <taxon>Sphagnaceae</taxon>
        <taxon>Sphagnum</taxon>
    </lineage>
</organism>
<name>A0ABP0UTV5_9BRYO</name>
<sequence length="1090" mass="118708">MAFLLRAISGGNNSFREKIKDAEDVNKTFQAELDNIRSCLDVEDDEIQSLMEMIFDSCFPESQRFLKYPTRDRLKFHKDTILRLLSALSFQDVPVANVLLRVVHKHGTEAVSDTLLTLLELVHPLLAMKDIPAKFCTNEDTSDDSVENQWHSFFRSSPGWAGSKAQSLHLNVLQSPSCISLSKSLSPGSLSFRLDSFNKMDSSVNFGTPPHEVPFKFPESKWEQVNAALQRTSSPSVPAEFKLPESEIFTNSSSRSTAMVSSTSSSFPTPPILKNNFKTFSTPTSRYCANASKLQLGQYSNGDRLVLPWLHNRTGDGSKEFCQGFLIPTTHYSQTRKLLPLEEDIEEGEGEEDEPGPSVFRDSNIKWKQQNGYACLKALHLQNAVTTEELTEFMASDSRNRVSIDLDQEQGSKLSNEHKEFEELNQVHLRSPATIAADLNNTSPANRDKDLESTVSSWGDLPAGAGAMDGFGSRGAAQAMHLGNFPSEENCYSSDSELEEESFSSDESSLDVEVSDNEGDDDLWDGPVYDEHCGAAECDLSSPHLQRSFSAPLLRSNAKNCIDRNKDFRTQSLPSQSGAKKDYTLLAVEDNETAYVKADQPSDQSVFDTLPEDLHFGAENRIMERDALAPHDINASNRFLGQEESTSVCAAGSHTTTTSGRTSGDSELKLSETCCEDLLCSEDLSLAGSEQQEAAIVNDQVITVSQNADKEGSAFSFSDQQEGDANNHALATSCGKDGNGAVQSLSPLQSEQQEEGSQGNSYPVPHSALQIATNSIFEYNTCNAAMTLENEEAQAKGNEASHGSHRMKLSDIPVVQEGASVNSGSQGEEETEMPIIAADQSLHSATTLEAVGANPLTPDWEATSKDSSAGLNLEEKSHQRTSNDKLTAASQNCPDKLAASRDAELVNTGTTAAVSLDNSSEKQLKSTIAILEPDTTDQVLVPTTACKVLAQFTPDLQRNEEEEEAQAHMQQLSEESHHPSQTFYAHTNCNQGNLPELQITQAGNPQACNLLELPQDHAGGSAAANAAFGNKIKALNPILLTGNNSHRRTDSIASLHSFPIPMGRTKASHSPKGAPERWTFLCCFSAPSTS</sequence>
<feature type="region of interest" description="Disordered" evidence="1">
    <location>
        <begin position="854"/>
        <end position="890"/>
    </location>
</feature>
<proteinExistence type="predicted"/>
<evidence type="ECO:0000256" key="1">
    <source>
        <dbReference type="SAM" id="MobiDB-lite"/>
    </source>
</evidence>
<feature type="compositionally biased region" description="Acidic residues" evidence="1">
    <location>
        <begin position="496"/>
        <end position="517"/>
    </location>
</feature>
<feature type="compositionally biased region" description="Basic and acidic residues" evidence="1">
    <location>
        <begin position="873"/>
        <end position="883"/>
    </location>
</feature>
<accession>A0ABP0UTV5</accession>
<feature type="region of interest" description="Disordered" evidence="1">
    <location>
        <begin position="717"/>
        <end position="765"/>
    </location>
</feature>
<protein>
    <submittedName>
        <fullName evidence="2">Uncharacterized protein</fullName>
    </submittedName>
</protein>
<evidence type="ECO:0000313" key="3">
    <source>
        <dbReference type="Proteomes" id="UP001497512"/>
    </source>
</evidence>
<feature type="compositionally biased region" description="Low complexity" evidence="1">
    <location>
        <begin position="743"/>
        <end position="761"/>
    </location>
</feature>
<feature type="compositionally biased region" description="Polar residues" evidence="1">
    <location>
        <begin position="968"/>
        <end position="988"/>
    </location>
</feature>
<keyword evidence="3" id="KW-1185">Reference proteome</keyword>
<evidence type="ECO:0000313" key="2">
    <source>
        <dbReference type="EMBL" id="CAK9229824.1"/>
    </source>
</evidence>
<dbReference type="EMBL" id="OZ019898">
    <property type="protein sequence ID" value="CAK9229824.1"/>
    <property type="molecule type" value="Genomic_DNA"/>
</dbReference>
<feature type="region of interest" description="Disordered" evidence="1">
    <location>
        <begin position="487"/>
        <end position="517"/>
    </location>
</feature>
<feature type="region of interest" description="Disordered" evidence="1">
    <location>
        <begin position="959"/>
        <end position="988"/>
    </location>
</feature>
<gene>
    <name evidence="2" type="ORF">CSSPTR1EN2_LOCUS19926</name>
</gene>
<reference evidence="2" key="1">
    <citation type="submission" date="2024-02" db="EMBL/GenBank/DDBJ databases">
        <authorList>
            <consortium name="ELIXIR-Norway"/>
            <consortium name="Elixir Norway"/>
        </authorList>
    </citation>
    <scope>NUCLEOTIDE SEQUENCE</scope>
</reference>
<feature type="region of interest" description="Disordered" evidence="1">
    <location>
        <begin position="438"/>
        <end position="457"/>
    </location>
</feature>
<dbReference type="Proteomes" id="UP001497512">
    <property type="component" value="Chromosome 6"/>
</dbReference>